<evidence type="ECO:0000313" key="3">
    <source>
        <dbReference type="Proteomes" id="UP001221757"/>
    </source>
</evidence>
<gene>
    <name evidence="2" type="ORF">B0H17DRAFT_1138516</name>
</gene>
<evidence type="ECO:0000256" key="1">
    <source>
        <dbReference type="SAM" id="MobiDB-lite"/>
    </source>
</evidence>
<feature type="compositionally biased region" description="Polar residues" evidence="1">
    <location>
        <begin position="289"/>
        <end position="303"/>
    </location>
</feature>
<accession>A0AAD7G9K5</accession>
<protein>
    <submittedName>
        <fullName evidence="2">Uncharacterized protein</fullName>
    </submittedName>
</protein>
<comment type="caution">
    <text evidence="2">The sequence shown here is derived from an EMBL/GenBank/DDBJ whole genome shotgun (WGS) entry which is preliminary data.</text>
</comment>
<keyword evidence="3" id="KW-1185">Reference proteome</keyword>
<reference evidence="2" key="1">
    <citation type="submission" date="2023-03" db="EMBL/GenBank/DDBJ databases">
        <title>Massive genome expansion in bonnet fungi (Mycena s.s.) driven by repeated elements and novel gene families across ecological guilds.</title>
        <authorList>
            <consortium name="Lawrence Berkeley National Laboratory"/>
            <person name="Harder C.B."/>
            <person name="Miyauchi S."/>
            <person name="Viragh M."/>
            <person name="Kuo A."/>
            <person name="Thoen E."/>
            <person name="Andreopoulos B."/>
            <person name="Lu D."/>
            <person name="Skrede I."/>
            <person name="Drula E."/>
            <person name="Henrissat B."/>
            <person name="Morin E."/>
            <person name="Kohler A."/>
            <person name="Barry K."/>
            <person name="LaButti K."/>
            <person name="Morin E."/>
            <person name="Salamov A."/>
            <person name="Lipzen A."/>
            <person name="Mereny Z."/>
            <person name="Hegedus B."/>
            <person name="Baldrian P."/>
            <person name="Stursova M."/>
            <person name="Weitz H."/>
            <person name="Taylor A."/>
            <person name="Grigoriev I.V."/>
            <person name="Nagy L.G."/>
            <person name="Martin F."/>
            <person name="Kauserud H."/>
        </authorList>
    </citation>
    <scope>NUCLEOTIDE SEQUENCE</scope>
    <source>
        <strain evidence="2">CBHHK067</strain>
    </source>
</reference>
<sequence length="357" mass="40004">MFYVKQSSDGFGWCHIGGLQQRAKPDVLFCGCQVQGVSTQWVGLLTVPYTETTVILTAESATNRTVTRTVINISEAPTARRASRRRLTIMSVLMESGFKLARRREMVSLPPEKMRSIATAEPIQSTVNTQKPEGKMCTDHSWSEYHAQAKTNSGIERGAQTTTQLDHIGRNSRGGACNTGNWRNYVAKARNASGIFKYIFCLGEKYKYFACCVRRYSRHSRPRVQYPEARGFRKNSGCIGDVGRPYMPYRRRLRPSFLTVVTGDGTAETVPSSRKSRGPTGRDGGRITPTVQPSNTVSASSPIDGNPKENDTSSSLSKACSRYFIRFFFYRGRDQDRWKTGRLGRWRGVTESDGRNA</sequence>
<proteinExistence type="predicted"/>
<evidence type="ECO:0000313" key="2">
    <source>
        <dbReference type="EMBL" id="KAJ7681363.1"/>
    </source>
</evidence>
<dbReference type="AlphaFoldDB" id="A0AAD7G9K5"/>
<organism evidence="2 3">
    <name type="scientific">Mycena rosella</name>
    <name type="common">Pink bonnet</name>
    <name type="synonym">Agaricus rosellus</name>
    <dbReference type="NCBI Taxonomy" id="1033263"/>
    <lineage>
        <taxon>Eukaryota</taxon>
        <taxon>Fungi</taxon>
        <taxon>Dikarya</taxon>
        <taxon>Basidiomycota</taxon>
        <taxon>Agaricomycotina</taxon>
        <taxon>Agaricomycetes</taxon>
        <taxon>Agaricomycetidae</taxon>
        <taxon>Agaricales</taxon>
        <taxon>Marasmiineae</taxon>
        <taxon>Mycenaceae</taxon>
        <taxon>Mycena</taxon>
    </lineage>
</organism>
<dbReference type="Proteomes" id="UP001221757">
    <property type="component" value="Unassembled WGS sequence"/>
</dbReference>
<feature type="region of interest" description="Disordered" evidence="1">
    <location>
        <begin position="264"/>
        <end position="315"/>
    </location>
</feature>
<name>A0AAD7G9K5_MYCRO</name>
<dbReference type="EMBL" id="JARKIE010000119">
    <property type="protein sequence ID" value="KAJ7681363.1"/>
    <property type="molecule type" value="Genomic_DNA"/>
</dbReference>